<dbReference type="InterPro" id="IPR045864">
    <property type="entry name" value="aa-tRNA-synth_II/BPL/LPL"/>
</dbReference>
<dbReference type="CDD" id="cd16442">
    <property type="entry name" value="BPL"/>
    <property type="match status" value="1"/>
</dbReference>
<reference evidence="7 8" key="1">
    <citation type="submission" date="2019-06" db="EMBL/GenBank/DDBJ databases">
        <title>Whole genome shotgun sequence of Cellulomonas gelida NBRC 3748.</title>
        <authorList>
            <person name="Hosoyama A."/>
            <person name="Uohara A."/>
            <person name="Ohji S."/>
            <person name="Ichikawa N."/>
        </authorList>
    </citation>
    <scope>NUCLEOTIDE SEQUENCE [LARGE SCALE GENOMIC DNA]</scope>
    <source>
        <strain evidence="7 8">NBRC 3748</strain>
    </source>
</reference>
<protein>
    <recommendedName>
        <fullName evidence="5">biotin--[biotin carboxyl-carrier protein] ligase</fullName>
        <ecNumber evidence="5">6.3.4.15</ecNumber>
    </recommendedName>
</protein>
<keyword evidence="1 7" id="KW-0436">Ligase</keyword>
<dbReference type="InterPro" id="IPR004408">
    <property type="entry name" value="Biotin_CoA_COase_ligase"/>
</dbReference>
<dbReference type="InterPro" id="IPR004143">
    <property type="entry name" value="BPL_LPL_catalytic"/>
</dbReference>
<dbReference type="Pfam" id="PF02237">
    <property type="entry name" value="BPL_C"/>
    <property type="match status" value="1"/>
</dbReference>
<evidence type="ECO:0000256" key="3">
    <source>
        <dbReference type="ARBA" id="ARBA00022840"/>
    </source>
</evidence>
<dbReference type="InterPro" id="IPR003142">
    <property type="entry name" value="BPL_C"/>
</dbReference>
<dbReference type="RefSeq" id="WP_141368906.1">
    <property type="nucleotide sequence ID" value="NZ_BJLQ01000004.1"/>
</dbReference>
<keyword evidence="2" id="KW-0547">Nucleotide-binding</keyword>
<dbReference type="GO" id="GO:0004077">
    <property type="term" value="F:biotin--[biotin carboxyl-carrier protein] ligase activity"/>
    <property type="evidence" value="ECO:0007669"/>
    <property type="project" value="UniProtKB-EC"/>
</dbReference>
<dbReference type="SUPFAM" id="SSF50037">
    <property type="entry name" value="C-terminal domain of transcriptional repressors"/>
    <property type="match status" value="1"/>
</dbReference>
<dbReference type="EC" id="6.3.4.15" evidence="5"/>
<evidence type="ECO:0000256" key="1">
    <source>
        <dbReference type="ARBA" id="ARBA00022598"/>
    </source>
</evidence>
<keyword evidence="4" id="KW-0092">Biotin</keyword>
<evidence type="ECO:0000313" key="8">
    <source>
        <dbReference type="Proteomes" id="UP000320461"/>
    </source>
</evidence>
<dbReference type="GO" id="GO:0005737">
    <property type="term" value="C:cytoplasm"/>
    <property type="evidence" value="ECO:0007669"/>
    <property type="project" value="TreeGrafter"/>
</dbReference>
<dbReference type="Proteomes" id="UP000320461">
    <property type="component" value="Unassembled WGS sequence"/>
</dbReference>
<feature type="domain" description="BPL/LPL catalytic" evidence="6">
    <location>
        <begin position="12"/>
        <end position="214"/>
    </location>
</feature>
<evidence type="ECO:0000256" key="4">
    <source>
        <dbReference type="ARBA" id="ARBA00023267"/>
    </source>
</evidence>
<dbReference type="SUPFAM" id="SSF55681">
    <property type="entry name" value="Class II aaRS and biotin synthetases"/>
    <property type="match status" value="1"/>
</dbReference>
<dbReference type="PANTHER" id="PTHR12835:SF5">
    <property type="entry name" value="BIOTIN--PROTEIN LIGASE"/>
    <property type="match status" value="1"/>
</dbReference>
<dbReference type="PANTHER" id="PTHR12835">
    <property type="entry name" value="BIOTIN PROTEIN LIGASE"/>
    <property type="match status" value="1"/>
</dbReference>
<name>A0A4Y3KI91_9CELL</name>
<dbReference type="Gene3D" id="3.30.930.10">
    <property type="entry name" value="Bira Bifunctional Protein, Domain 2"/>
    <property type="match status" value="1"/>
</dbReference>
<proteinExistence type="predicted"/>
<keyword evidence="3" id="KW-0067">ATP-binding</keyword>
<evidence type="ECO:0000256" key="5">
    <source>
        <dbReference type="ARBA" id="ARBA00024227"/>
    </source>
</evidence>
<dbReference type="EMBL" id="BJLQ01000004">
    <property type="protein sequence ID" value="GEA83356.1"/>
    <property type="molecule type" value="Genomic_DNA"/>
</dbReference>
<gene>
    <name evidence="7" type="ORF">CGE01nite_06070</name>
</gene>
<dbReference type="Pfam" id="PF03099">
    <property type="entry name" value="BPL_LplA_LipB"/>
    <property type="match status" value="1"/>
</dbReference>
<dbReference type="InterPro" id="IPR008988">
    <property type="entry name" value="Transcriptional_repressor_C"/>
</dbReference>
<keyword evidence="8" id="KW-1185">Reference proteome</keyword>
<evidence type="ECO:0000259" key="6">
    <source>
        <dbReference type="PROSITE" id="PS51733"/>
    </source>
</evidence>
<dbReference type="NCBIfam" id="TIGR00121">
    <property type="entry name" value="birA_ligase"/>
    <property type="match status" value="1"/>
</dbReference>
<dbReference type="AlphaFoldDB" id="A0A4Y3KI91"/>
<dbReference type="PROSITE" id="PS51733">
    <property type="entry name" value="BPL_LPL_CATALYTIC"/>
    <property type="match status" value="1"/>
</dbReference>
<sequence>MTTDARPTLDPDEVRGLLQRPAGPLTRVEVVPRTGSTNLDVTCDLRADATSWPDRSLLVADHQASGRGRRDRVWETPPGTAVTCSFVVRLRMPPELYGWLPLLAGLGAVTAVRATAGVAATLKWPNDVLVPATTPVDGWGPYRKVGGILTELVTLADGSTAAVVGIGLNVLQTVDELPVPSAGSLELAGARHVDRLGLLVGLVEALEAIETRWDQAGGSARESGLADEVAAVTSTLGTQVAVDLPGGTVLTGVAERLDDDGALVVRPAAGDPVRVLAGDVRHLRTTP</sequence>
<dbReference type="OrthoDB" id="9807064at2"/>
<evidence type="ECO:0000256" key="2">
    <source>
        <dbReference type="ARBA" id="ARBA00022741"/>
    </source>
</evidence>
<comment type="caution">
    <text evidence="7">The sequence shown here is derived from an EMBL/GenBank/DDBJ whole genome shotgun (WGS) entry which is preliminary data.</text>
</comment>
<dbReference type="Gene3D" id="2.30.30.100">
    <property type="match status" value="1"/>
</dbReference>
<evidence type="ECO:0000313" key="7">
    <source>
        <dbReference type="EMBL" id="GEA83356.1"/>
    </source>
</evidence>
<dbReference type="GO" id="GO:0005524">
    <property type="term" value="F:ATP binding"/>
    <property type="evidence" value="ECO:0007669"/>
    <property type="project" value="UniProtKB-KW"/>
</dbReference>
<accession>A0A4Y3KI91</accession>
<organism evidence="7 8">
    <name type="scientific">Cellulomonas gelida</name>
    <dbReference type="NCBI Taxonomy" id="1712"/>
    <lineage>
        <taxon>Bacteria</taxon>
        <taxon>Bacillati</taxon>
        <taxon>Actinomycetota</taxon>
        <taxon>Actinomycetes</taxon>
        <taxon>Micrococcales</taxon>
        <taxon>Cellulomonadaceae</taxon>
        <taxon>Cellulomonas</taxon>
    </lineage>
</organism>